<dbReference type="HOGENOM" id="CLU_047893_3_0_5"/>
<dbReference type="EC" id="2.5.1.18" evidence="4"/>
<evidence type="ECO:0000256" key="2">
    <source>
        <dbReference type="ARBA" id="ARBA00022946"/>
    </source>
</evidence>
<dbReference type="SUPFAM" id="SSF160909">
    <property type="entry name" value="ATP12-like"/>
    <property type="match status" value="1"/>
</dbReference>
<dbReference type="Gene3D" id="3.30.2180.10">
    <property type="entry name" value="ATP12-like"/>
    <property type="match status" value="1"/>
</dbReference>
<dbReference type="RefSeq" id="WP_013047289.1">
    <property type="nucleotide sequence ID" value="NC_014010.1"/>
</dbReference>
<name>D5BQE5_PUNMI</name>
<dbReference type="EMBL" id="CP001751">
    <property type="protein sequence ID" value="ADE40663.1"/>
    <property type="molecule type" value="Genomic_DNA"/>
</dbReference>
<dbReference type="InterPro" id="IPR042272">
    <property type="entry name" value="ATP12_ATP_synth-F1-assembly_N"/>
</dbReference>
<dbReference type="Proteomes" id="UP000007460">
    <property type="component" value="Chromosome"/>
</dbReference>
<dbReference type="OrthoDB" id="9797825at2"/>
<keyword evidence="5" id="KW-1185">Reference proteome</keyword>
<dbReference type="InterPro" id="IPR011419">
    <property type="entry name" value="ATP12_ATP_synth-F1-assembly"/>
</dbReference>
<comment type="similarity">
    <text evidence="1">Belongs to the ATP12 family.</text>
</comment>
<keyword evidence="3" id="KW-0143">Chaperone</keyword>
<dbReference type="AlphaFoldDB" id="D5BQE5"/>
<organism evidence="4 5">
    <name type="scientific">Puniceispirillum marinum (strain IMCC1322)</name>
    <dbReference type="NCBI Taxonomy" id="488538"/>
    <lineage>
        <taxon>Bacteria</taxon>
        <taxon>Pseudomonadati</taxon>
        <taxon>Pseudomonadota</taxon>
        <taxon>Alphaproteobacteria</taxon>
        <taxon>Candidatus Puniceispirillales</taxon>
        <taxon>Candidatus Puniceispirillaceae</taxon>
        <taxon>Candidatus Puniceispirillum</taxon>
    </lineage>
</organism>
<dbReference type="InterPro" id="IPR023335">
    <property type="entry name" value="ATP12_ortho_dom_sf"/>
</dbReference>
<dbReference type="STRING" id="488538.SAR116_2420"/>
<dbReference type="KEGG" id="apb:SAR116_2420"/>
<dbReference type="eggNOG" id="COG5387">
    <property type="taxonomic scope" value="Bacteria"/>
</dbReference>
<evidence type="ECO:0000256" key="3">
    <source>
        <dbReference type="ARBA" id="ARBA00023186"/>
    </source>
</evidence>
<dbReference type="Gene3D" id="1.10.3580.10">
    <property type="entry name" value="ATP12 ATPase"/>
    <property type="match status" value="1"/>
</dbReference>
<proteinExistence type="inferred from homology"/>
<accession>D5BQE5</accession>
<evidence type="ECO:0000313" key="5">
    <source>
        <dbReference type="Proteomes" id="UP000007460"/>
    </source>
</evidence>
<keyword evidence="4" id="KW-0808">Transferase</keyword>
<keyword evidence="2" id="KW-0809">Transit peptide</keyword>
<evidence type="ECO:0000256" key="1">
    <source>
        <dbReference type="ARBA" id="ARBA00008231"/>
    </source>
</evidence>
<evidence type="ECO:0000313" key="4">
    <source>
        <dbReference type="EMBL" id="ADE40663.1"/>
    </source>
</evidence>
<dbReference type="PANTHER" id="PTHR21013">
    <property type="entry name" value="ATP SYNTHASE MITOCHONDRIAL F1 COMPLEX ASSEMBLY FACTOR 2/ATP12 PROTEIN, MITOCHONDRIAL PRECURSOR"/>
    <property type="match status" value="1"/>
</dbReference>
<reference evidence="4 5" key="1">
    <citation type="journal article" date="2010" name="J. Bacteriol.">
        <title>Complete genome sequence of "Candidatus Puniceispirillum marinum" IMCC1322, a representative of the SAR116 clade in the Alphaproteobacteria.</title>
        <authorList>
            <person name="Oh H.M."/>
            <person name="Kwon K.K."/>
            <person name="Kang I."/>
            <person name="Kang S.G."/>
            <person name="Lee J.H."/>
            <person name="Kim S.J."/>
            <person name="Cho J.C."/>
        </authorList>
    </citation>
    <scope>NUCLEOTIDE SEQUENCE [LARGE SCALE GENOMIC DNA]</scope>
    <source>
        <strain evidence="4 5">IMCC1322</strain>
    </source>
</reference>
<gene>
    <name evidence="4" type="ordered locus">SAR116_2420</name>
</gene>
<sequence>MQMRKRFYKDVRAIEADTGWQIALDGRAVKTPAGSQLCMPTAALASAIAAEWDAQDDDIKPASMPLFAYAVTACDRVASQRAAVIAEITSYGGNDLLCYRADDADLAARQAAAWQNWLDWAARELEAPLIVAHSIMPVNQPDHAVAALRHCVAAYDEWHLAILHRTVSLGGSLVMGLAWIRGDIDSENFFATTFLDELWQVEKWGSDWEAEDRRGFIRAELDEAARFRDLLK</sequence>
<protein>
    <submittedName>
        <fullName evidence="4">Chaperone</fullName>
        <ecNumber evidence="4">2.5.1.18</ecNumber>
    </submittedName>
</protein>
<dbReference type="GO" id="GO:0004364">
    <property type="term" value="F:glutathione transferase activity"/>
    <property type="evidence" value="ECO:0007669"/>
    <property type="project" value="UniProtKB-EC"/>
</dbReference>
<dbReference type="GO" id="GO:0043461">
    <property type="term" value="P:proton-transporting ATP synthase complex assembly"/>
    <property type="evidence" value="ECO:0007669"/>
    <property type="project" value="InterPro"/>
</dbReference>
<dbReference type="PANTHER" id="PTHR21013:SF10">
    <property type="entry name" value="ATP SYNTHASE MITOCHONDRIAL F1 COMPLEX ASSEMBLY FACTOR 2"/>
    <property type="match status" value="1"/>
</dbReference>
<dbReference type="Pfam" id="PF07542">
    <property type="entry name" value="ATP12"/>
    <property type="match status" value="1"/>
</dbReference>